<keyword evidence="2" id="KW-1185">Reference proteome</keyword>
<sequence>MVGFCPRHSEIMQKLLDSGADINLCPDKLDLACDVPLLAAILGDHQSIITTLLEAGADVDLSAKRYGTHLQPVSLCGYESTV</sequence>
<comment type="caution">
    <text evidence="1">The sequence shown here is derived from an EMBL/GenBank/DDBJ whole genome shotgun (WGS) entry which is preliminary data.</text>
</comment>
<evidence type="ECO:0000313" key="1">
    <source>
        <dbReference type="EMBL" id="KAF2626061.1"/>
    </source>
</evidence>
<gene>
    <name evidence="1" type="ORF">BU25DRAFT_412291</name>
</gene>
<dbReference type="Proteomes" id="UP000799754">
    <property type="component" value="Unassembled WGS sequence"/>
</dbReference>
<dbReference type="EMBL" id="MU006723">
    <property type="protein sequence ID" value="KAF2626061.1"/>
    <property type="molecule type" value="Genomic_DNA"/>
</dbReference>
<evidence type="ECO:0000313" key="2">
    <source>
        <dbReference type="Proteomes" id="UP000799754"/>
    </source>
</evidence>
<protein>
    <submittedName>
        <fullName evidence="1">Uncharacterized protein</fullName>
    </submittedName>
</protein>
<reference evidence="1" key="1">
    <citation type="journal article" date="2020" name="Stud. Mycol.">
        <title>101 Dothideomycetes genomes: a test case for predicting lifestyles and emergence of pathogens.</title>
        <authorList>
            <person name="Haridas S."/>
            <person name="Albert R."/>
            <person name="Binder M."/>
            <person name="Bloem J."/>
            <person name="Labutti K."/>
            <person name="Salamov A."/>
            <person name="Andreopoulos B."/>
            <person name="Baker S."/>
            <person name="Barry K."/>
            <person name="Bills G."/>
            <person name="Bluhm B."/>
            <person name="Cannon C."/>
            <person name="Castanera R."/>
            <person name="Culley D."/>
            <person name="Daum C."/>
            <person name="Ezra D."/>
            <person name="Gonzalez J."/>
            <person name="Henrissat B."/>
            <person name="Kuo A."/>
            <person name="Liang C."/>
            <person name="Lipzen A."/>
            <person name="Lutzoni F."/>
            <person name="Magnuson J."/>
            <person name="Mondo S."/>
            <person name="Nolan M."/>
            <person name="Ohm R."/>
            <person name="Pangilinan J."/>
            <person name="Park H.-J."/>
            <person name="Ramirez L."/>
            <person name="Alfaro M."/>
            <person name="Sun H."/>
            <person name="Tritt A."/>
            <person name="Yoshinaga Y."/>
            <person name="Zwiers L.-H."/>
            <person name="Turgeon B."/>
            <person name="Goodwin S."/>
            <person name="Spatafora J."/>
            <person name="Crous P."/>
            <person name="Grigoriev I."/>
        </authorList>
    </citation>
    <scope>NUCLEOTIDE SEQUENCE</scope>
    <source>
        <strain evidence="1">CBS 525.71</strain>
    </source>
</reference>
<accession>A0ACB6RVI8</accession>
<name>A0ACB6RVI8_9PLEO</name>
<organism evidence="1 2">
    <name type="scientific">Macroventuria anomochaeta</name>
    <dbReference type="NCBI Taxonomy" id="301207"/>
    <lineage>
        <taxon>Eukaryota</taxon>
        <taxon>Fungi</taxon>
        <taxon>Dikarya</taxon>
        <taxon>Ascomycota</taxon>
        <taxon>Pezizomycotina</taxon>
        <taxon>Dothideomycetes</taxon>
        <taxon>Pleosporomycetidae</taxon>
        <taxon>Pleosporales</taxon>
        <taxon>Pleosporineae</taxon>
        <taxon>Didymellaceae</taxon>
        <taxon>Macroventuria</taxon>
    </lineage>
</organism>
<proteinExistence type="predicted"/>